<evidence type="ECO:0000259" key="1">
    <source>
        <dbReference type="SMART" id="SM00829"/>
    </source>
</evidence>
<dbReference type="SUPFAM" id="SSF51735">
    <property type="entry name" value="NAD(P)-binding Rossmann-fold domains"/>
    <property type="match status" value="1"/>
</dbReference>
<dbReference type="InterPro" id="IPR020843">
    <property type="entry name" value="ER"/>
</dbReference>
<accession>A0AAE6RD55</accession>
<dbReference type="InterPro" id="IPR013154">
    <property type="entry name" value="ADH-like_N"/>
</dbReference>
<dbReference type="PANTHER" id="PTHR43677:SF4">
    <property type="entry name" value="QUINONE OXIDOREDUCTASE-LIKE PROTEIN 2"/>
    <property type="match status" value="1"/>
</dbReference>
<dbReference type="EMBL" id="CP040324">
    <property type="protein sequence ID" value="QHB28826.1"/>
    <property type="molecule type" value="Genomic_DNA"/>
</dbReference>
<protein>
    <submittedName>
        <fullName evidence="2">Oxidoreductase</fullName>
    </submittedName>
</protein>
<dbReference type="PANTHER" id="PTHR43677">
    <property type="entry name" value="SHORT-CHAIN DEHYDROGENASE/REDUCTASE"/>
    <property type="match status" value="1"/>
</dbReference>
<evidence type="ECO:0000313" key="3">
    <source>
        <dbReference type="Proteomes" id="UP000464593"/>
    </source>
</evidence>
<reference evidence="2 3" key="1">
    <citation type="submission" date="2019-05" db="EMBL/GenBank/DDBJ databases">
        <title>Complete genome sequence of Pseudomonas Pseudomonas resinovorans.</title>
        <authorList>
            <person name="Chen H.-P."/>
        </authorList>
    </citation>
    <scope>NUCLEOTIDE SEQUENCE [LARGE SCALE GENOMIC DNA]</scope>
    <source>
        <strain evidence="2 3">TCU-CK1</strain>
    </source>
</reference>
<dbReference type="CDD" id="cd08241">
    <property type="entry name" value="QOR1"/>
    <property type="match status" value="1"/>
</dbReference>
<gene>
    <name evidence="2" type="ORF">TCK1_3480</name>
</gene>
<dbReference type="GO" id="GO:0016491">
    <property type="term" value="F:oxidoreductase activity"/>
    <property type="evidence" value="ECO:0007669"/>
    <property type="project" value="InterPro"/>
</dbReference>
<dbReference type="InterPro" id="IPR036291">
    <property type="entry name" value="NAD(P)-bd_dom_sf"/>
</dbReference>
<dbReference type="RefSeq" id="WP_233454288.1">
    <property type="nucleotide sequence ID" value="NZ_CP040324.1"/>
</dbReference>
<dbReference type="InterPro" id="IPR051397">
    <property type="entry name" value="Zn-ADH-like_protein"/>
</dbReference>
<dbReference type="Pfam" id="PF08240">
    <property type="entry name" value="ADH_N"/>
    <property type="match status" value="1"/>
</dbReference>
<feature type="domain" description="Enoyl reductase (ER)" evidence="1">
    <location>
        <begin position="16"/>
        <end position="330"/>
    </location>
</feature>
<evidence type="ECO:0000313" key="2">
    <source>
        <dbReference type="EMBL" id="QHB28826.1"/>
    </source>
</evidence>
<dbReference type="InterPro" id="IPR013149">
    <property type="entry name" value="ADH-like_C"/>
</dbReference>
<dbReference type="Gene3D" id="3.40.50.720">
    <property type="entry name" value="NAD(P)-binding Rossmann-like Domain"/>
    <property type="match status" value="1"/>
</dbReference>
<dbReference type="Proteomes" id="UP000464593">
    <property type="component" value="Chromosome"/>
</dbReference>
<dbReference type="Gene3D" id="3.90.180.10">
    <property type="entry name" value="Medium-chain alcohol dehydrogenases, catalytic domain"/>
    <property type="match status" value="1"/>
</dbReference>
<dbReference type="InterPro" id="IPR011032">
    <property type="entry name" value="GroES-like_sf"/>
</dbReference>
<dbReference type="Pfam" id="PF00107">
    <property type="entry name" value="ADH_zinc_N"/>
    <property type="match status" value="1"/>
</dbReference>
<sequence>MSMKTSMSAIVCAQYGQPHDLRLATVETPVLADNEVRIQVAVAGINFPDSLIIKGEYQVKPPLPFTPGFEVTGKVIETGPTVTNIAVGQRVMALASKGYGAFAEEVAANAHEVVPIPNGLDYHSAAALFVAYGTAFHALVQRANLQAGETLVVLGASGGVGLAAVELGKALGANVIAVCRTHQRALPAQTKGADHVIAYDDEDIRNGVLQATDGRGADVCIDMLGGQAFHAMSRSMNWGGRLLIVGFTSGEIPQLSMNLPLLKGYQVIGVYWGQFLARSPDLNEQNFRALATLIYTGKITPHIAGRYPLTRVPDALTALLSREVAGKLLIDVTGQQEVMHAS</sequence>
<name>A0AAE6RD55_9PSED</name>
<organism evidence="2 3">
    <name type="scientific">Pseudomonas monteilii</name>
    <dbReference type="NCBI Taxonomy" id="76759"/>
    <lineage>
        <taxon>Bacteria</taxon>
        <taxon>Pseudomonadati</taxon>
        <taxon>Pseudomonadota</taxon>
        <taxon>Gammaproteobacteria</taxon>
        <taxon>Pseudomonadales</taxon>
        <taxon>Pseudomonadaceae</taxon>
        <taxon>Pseudomonas</taxon>
    </lineage>
</organism>
<dbReference type="SUPFAM" id="SSF50129">
    <property type="entry name" value="GroES-like"/>
    <property type="match status" value="1"/>
</dbReference>
<proteinExistence type="predicted"/>
<dbReference type="SMART" id="SM00829">
    <property type="entry name" value="PKS_ER"/>
    <property type="match status" value="1"/>
</dbReference>
<dbReference type="AlphaFoldDB" id="A0AAE6RD55"/>